<evidence type="ECO:0008006" key="8">
    <source>
        <dbReference type="Google" id="ProtNLM"/>
    </source>
</evidence>
<evidence type="ECO:0000256" key="3">
    <source>
        <dbReference type="ARBA" id="ARBA00022679"/>
    </source>
</evidence>
<dbReference type="PANTHER" id="PTHR21152">
    <property type="entry name" value="AMINOTRANSFERASE CLASS V"/>
    <property type="match status" value="1"/>
</dbReference>
<dbReference type="PANTHER" id="PTHR21152:SF24">
    <property type="entry name" value="ALANINE--GLYOXYLATE AMINOTRANSFERASE 1"/>
    <property type="match status" value="1"/>
</dbReference>
<dbReference type="Gene3D" id="3.40.640.10">
    <property type="entry name" value="Type I PLP-dependent aspartate aminotransferase-like (Major domain)"/>
    <property type="match status" value="1"/>
</dbReference>
<comment type="caution">
    <text evidence="6">The sequence shown here is derived from an EMBL/GenBank/DDBJ whole genome shotgun (WGS) entry which is preliminary data.</text>
</comment>
<dbReference type="AlphaFoldDB" id="A0ABD3MAP3"/>
<dbReference type="InterPro" id="IPR015422">
    <property type="entry name" value="PyrdxlP-dep_Trfase_small"/>
</dbReference>
<keyword evidence="7" id="KW-1185">Reference proteome</keyword>
<feature type="compositionally biased region" description="Low complexity" evidence="5">
    <location>
        <begin position="73"/>
        <end position="100"/>
    </location>
</feature>
<organism evidence="6 7">
    <name type="scientific">Discostella pseudostelligera</name>
    <dbReference type="NCBI Taxonomy" id="259834"/>
    <lineage>
        <taxon>Eukaryota</taxon>
        <taxon>Sar</taxon>
        <taxon>Stramenopiles</taxon>
        <taxon>Ochrophyta</taxon>
        <taxon>Bacillariophyta</taxon>
        <taxon>Coscinodiscophyceae</taxon>
        <taxon>Thalassiosirophycidae</taxon>
        <taxon>Stephanodiscales</taxon>
        <taxon>Stephanodiscaceae</taxon>
        <taxon>Discostella</taxon>
    </lineage>
</organism>
<dbReference type="Proteomes" id="UP001530293">
    <property type="component" value="Unassembled WGS sequence"/>
</dbReference>
<evidence type="ECO:0000256" key="4">
    <source>
        <dbReference type="ARBA" id="ARBA00022898"/>
    </source>
</evidence>
<gene>
    <name evidence="6" type="ORF">ACHAWU_008630</name>
</gene>
<keyword evidence="4" id="KW-0663">Pyridoxal phosphate</keyword>
<evidence type="ECO:0000313" key="6">
    <source>
        <dbReference type="EMBL" id="KAL3759021.1"/>
    </source>
</evidence>
<proteinExistence type="predicted"/>
<dbReference type="EMBL" id="JALLBG020000214">
    <property type="protein sequence ID" value="KAL3759021.1"/>
    <property type="molecule type" value="Genomic_DNA"/>
</dbReference>
<reference evidence="6 7" key="1">
    <citation type="submission" date="2024-10" db="EMBL/GenBank/DDBJ databases">
        <title>Updated reference genomes for cyclostephanoid diatoms.</title>
        <authorList>
            <person name="Roberts W.R."/>
            <person name="Alverson A.J."/>
        </authorList>
    </citation>
    <scope>NUCLEOTIDE SEQUENCE [LARGE SCALE GENOMIC DNA]</scope>
    <source>
        <strain evidence="6 7">AJA232-27</strain>
    </source>
</reference>
<dbReference type="InterPro" id="IPR015421">
    <property type="entry name" value="PyrdxlP-dep_Trfase_major"/>
</dbReference>
<accession>A0ABD3MAP3</accession>
<comment type="cofactor">
    <cofactor evidence="1">
        <name>pyridoxal 5'-phosphate</name>
        <dbReference type="ChEBI" id="CHEBI:597326"/>
    </cofactor>
</comment>
<protein>
    <recommendedName>
        <fullName evidence="8">Alanine--glyoxylate transaminase</fullName>
    </recommendedName>
</protein>
<dbReference type="Gene3D" id="3.90.1150.10">
    <property type="entry name" value="Aspartate Aminotransferase, domain 1"/>
    <property type="match status" value="1"/>
</dbReference>
<keyword evidence="3" id="KW-0808">Transferase</keyword>
<dbReference type="GO" id="GO:0008483">
    <property type="term" value="F:transaminase activity"/>
    <property type="evidence" value="ECO:0007669"/>
    <property type="project" value="UniProtKB-KW"/>
</dbReference>
<evidence type="ECO:0000313" key="7">
    <source>
        <dbReference type="Proteomes" id="UP001530293"/>
    </source>
</evidence>
<name>A0ABD3MAP3_9STRA</name>
<dbReference type="InterPro" id="IPR015424">
    <property type="entry name" value="PyrdxlP-dep_Trfase"/>
</dbReference>
<sequence>MSAACLLRNASIRSGRAPMSSVSPSFASSSRARFGVSATCATSRVTHVAAATTLPISSSRPSFVSCFSSNRLFSSSSRSNNDSTASSSSSSSSSSSNSNSKPKLNYPIVPRGDFGEYQEYSVIFTNRSLNLMSKPFQQIMRDLNDLLKVTYNAHKVAIMPGSGTFGMEAVARQFATDEHVMVIRNGWFSFRWTEIFDIGGPGKSIPSSHTVLKAQPVAPQDKNCIHMQYAPYPIDDVVDKIYEERPSVLFAPHVETSTGIILPDDYIRKASDAIHDVGGLFVLDCIASGAIWADMKDLGVDAIISAPQKGWTGSACAALIMLSERATDRMATTTETSFSMSLKRWSAIMDTYEKGGFGYHTTMPTDGLRDFHEISVETLQFGLPELKVAQYTLGKNARTLLDSRGLTSVAAPGFQAPGVLVYYSPVGQDNPAMMAKFKEHGLQIAMGVPWRIDEPEGLKTFRLGLFGLDKMRDPNKCVGVLREALDAVLEECGHVVPDENKTKVA</sequence>
<evidence type="ECO:0000256" key="2">
    <source>
        <dbReference type="ARBA" id="ARBA00022576"/>
    </source>
</evidence>
<evidence type="ECO:0000256" key="1">
    <source>
        <dbReference type="ARBA" id="ARBA00001933"/>
    </source>
</evidence>
<dbReference type="SUPFAM" id="SSF53383">
    <property type="entry name" value="PLP-dependent transferases"/>
    <property type="match status" value="1"/>
</dbReference>
<evidence type="ECO:0000256" key="5">
    <source>
        <dbReference type="SAM" id="MobiDB-lite"/>
    </source>
</evidence>
<keyword evidence="2" id="KW-0032">Aminotransferase</keyword>
<feature type="region of interest" description="Disordered" evidence="5">
    <location>
        <begin position="73"/>
        <end position="105"/>
    </location>
</feature>